<feature type="region of interest" description="Disordered" evidence="1">
    <location>
        <begin position="58"/>
        <end position="84"/>
    </location>
</feature>
<accession>A0AAV4PX60</accession>
<keyword evidence="3" id="KW-1185">Reference proteome</keyword>
<reference evidence="2 3" key="1">
    <citation type="submission" date="2021-06" db="EMBL/GenBank/DDBJ databases">
        <title>Caerostris darwini draft genome.</title>
        <authorList>
            <person name="Kono N."/>
            <person name="Arakawa K."/>
        </authorList>
    </citation>
    <scope>NUCLEOTIDE SEQUENCE [LARGE SCALE GENOMIC DNA]</scope>
</reference>
<name>A0AAV4PX60_9ARAC</name>
<evidence type="ECO:0000313" key="2">
    <source>
        <dbReference type="EMBL" id="GIX99762.1"/>
    </source>
</evidence>
<organism evidence="2 3">
    <name type="scientific">Caerostris darwini</name>
    <dbReference type="NCBI Taxonomy" id="1538125"/>
    <lineage>
        <taxon>Eukaryota</taxon>
        <taxon>Metazoa</taxon>
        <taxon>Ecdysozoa</taxon>
        <taxon>Arthropoda</taxon>
        <taxon>Chelicerata</taxon>
        <taxon>Arachnida</taxon>
        <taxon>Araneae</taxon>
        <taxon>Araneomorphae</taxon>
        <taxon>Entelegynae</taxon>
        <taxon>Araneoidea</taxon>
        <taxon>Araneidae</taxon>
        <taxon>Caerostris</taxon>
    </lineage>
</organism>
<evidence type="ECO:0000256" key="1">
    <source>
        <dbReference type="SAM" id="MobiDB-lite"/>
    </source>
</evidence>
<gene>
    <name evidence="2" type="ORF">CDAR_254751</name>
</gene>
<protein>
    <submittedName>
        <fullName evidence="2">Uncharacterized protein</fullName>
    </submittedName>
</protein>
<proteinExistence type="predicted"/>
<dbReference type="AlphaFoldDB" id="A0AAV4PX60"/>
<evidence type="ECO:0000313" key="3">
    <source>
        <dbReference type="Proteomes" id="UP001054837"/>
    </source>
</evidence>
<comment type="caution">
    <text evidence="2">The sequence shown here is derived from an EMBL/GenBank/DDBJ whole genome shotgun (WGS) entry which is preliminary data.</text>
</comment>
<sequence>MSSSFSQIRCRCLTELYRQQQREAAKKRFQRALNDWKTRGPTPLLPEQQQQLKAPLVTHQQRSSESAQCEVTVTLPSNIPSPSE</sequence>
<dbReference type="EMBL" id="BPLQ01003346">
    <property type="protein sequence ID" value="GIX99762.1"/>
    <property type="molecule type" value="Genomic_DNA"/>
</dbReference>
<feature type="non-terminal residue" evidence="2">
    <location>
        <position position="84"/>
    </location>
</feature>
<dbReference type="Proteomes" id="UP001054837">
    <property type="component" value="Unassembled WGS sequence"/>
</dbReference>